<dbReference type="Proteomes" id="UP000578819">
    <property type="component" value="Unassembled WGS sequence"/>
</dbReference>
<evidence type="ECO:0000256" key="1">
    <source>
        <dbReference type="RuleBase" id="RU362001"/>
    </source>
</evidence>
<gene>
    <name evidence="2" type="ORF">FHR38_002603</name>
</gene>
<dbReference type="EMBL" id="JACHJW010000001">
    <property type="protein sequence ID" value="MBB4958870.1"/>
    <property type="molecule type" value="Genomic_DNA"/>
</dbReference>
<dbReference type="InterPro" id="IPR010310">
    <property type="entry name" value="T7SS_ESAT-6-like"/>
</dbReference>
<proteinExistence type="inferred from homology"/>
<dbReference type="Pfam" id="PF06013">
    <property type="entry name" value="WXG100"/>
    <property type="match status" value="1"/>
</dbReference>
<dbReference type="RefSeq" id="WP_184534896.1">
    <property type="nucleotide sequence ID" value="NZ_JACHJW010000001.1"/>
</dbReference>
<organism evidence="2 3">
    <name type="scientific">Micromonospora polyrhachis</name>
    <dbReference type="NCBI Taxonomy" id="1282883"/>
    <lineage>
        <taxon>Bacteria</taxon>
        <taxon>Bacillati</taxon>
        <taxon>Actinomycetota</taxon>
        <taxon>Actinomycetes</taxon>
        <taxon>Micromonosporales</taxon>
        <taxon>Micromonosporaceae</taxon>
        <taxon>Micromonospora</taxon>
    </lineage>
</organism>
<keyword evidence="3" id="KW-1185">Reference proteome</keyword>
<dbReference type="SUPFAM" id="SSF140453">
    <property type="entry name" value="EsxAB dimer-like"/>
    <property type="match status" value="1"/>
</dbReference>
<evidence type="ECO:0000313" key="3">
    <source>
        <dbReference type="Proteomes" id="UP000578819"/>
    </source>
</evidence>
<sequence length="106" mass="11284">MQTTQVTPELVSAAAASCDSTAAEIEADLKALKSYVIDLQTVWQGVASGQFNQLMQDFDIYGRMLQNSLSDIASGLRGNAVNYVESEMANINSLVAVNGDIPGARL</sequence>
<dbReference type="NCBIfam" id="TIGR03930">
    <property type="entry name" value="WXG100_ESAT6"/>
    <property type="match status" value="1"/>
</dbReference>
<dbReference type="Gene3D" id="1.10.287.1060">
    <property type="entry name" value="ESAT-6-like"/>
    <property type="match status" value="1"/>
</dbReference>
<protein>
    <recommendedName>
        <fullName evidence="1">ESAT-6-like protein</fullName>
    </recommendedName>
</protein>
<name>A0A7W7SQ27_9ACTN</name>
<dbReference type="AlphaFoldDB" id="A0A7W7SQ27"/>
<reference evidence="2 3" key="1">
    <citation type="submission" date="2020-08" db="EMBL/GenBank/DDBJ databases">
        <title>Sequencing the genomes of 1000 actinobacteria strains.</title>
        <authorList>
            <person name="Klenk H.-P."/>
        </authorList>
    </citation>
    <scope>NUCLEOTIDE SEQUENCE [LARGE SCALE GENOMIC DNA]</scope>
    <source>
        <strain evidence="2 3">DSM 45886</strain>
    </source>
</reference>
<comment type="similarity">
    <text evidence="1">Belongs to the WXG100 family.</text>
</comment>
<dbReference type="InterPro" id="IPR036689">
    <property type="entry name" value="ESAT-6-like_sf"/>
</dbReference>
<evidence type="ECO:0000313" key="2">
    <source>
        <dbReference type="EMBL" id="MBB4958870.1"/>
    </source>
</evidence>
<accession>A0A7W7SQ27</accession>
<comment type="caution">
    <text evidence="2">The sequence shown here is derived from an EMBL/GenBank/DDBJ whole genome shotgun (WGS) entry which is preliminary data.</text>
</comment>